<evidence type="ECO:0000313" key="8">
    <source>
        <dbReference type="RefSeq" id="XP_005099982.1"/>
    </source>
</evidence>
<dbReference type="Gene3D" id="4.10.70.10">
    <property type="entry name" value="Disintegrin domain"/>
    <property type="match status" value="1"/>
</dbReference>
<evidence type="ECO:0000259" key="5">
    <source>
        <dbReference type="PROSITE" id="PS50214"/>
    </source>
</evidence>
<feature type="compositionally biased region" description="Low complexity" evidence="2">
    <location>
        <begin position="720"/>
        <end position="750"/>
    </location>
</feature>
<sequence>MGRPHSFIIVLFWLILTPTCGIPSGIPHVKYFETLSSEDLTVRHKRSDDDTEAIKFVHFGAFNKSFQLVLKPGAYVLANDFQAVIVHKDGSSSIFHVDHTNTYTGVLDGNPDGEVIAHKEGSLWSIKILVDGDIYAVEPAWRFAEDYGSLEDTMVVYRVSDLDVKLSQAPYSRACDDEDDVEECKQNEKENDDICAEGVDDIKSEEREKRDESKTKPRTTCLICAIGDYDFFKGWCKGSYINCASTIIDFIQFADTIYRRQKFVKKNGDIVSGVRLQLGMIQIYTSYNDADPLHMEKAHFNDEGIAWTPQAKLKALGMASKISLINFCLTHLFTSYAFSGGVMGLAWVSQSSNTGICGRRGSNLVAYNTGWTSTFTHMGYSLSSLHVNLIFTHELGHNFGSTHDPATHECAKSAQEGGNFLMWAMSVDGHHPNNFQFSPCSLKMIGRQLDYKMKRCFRVHAKIKAFCGNGILEAHEECDTGQFQPQRPNQCCSRKCRLKGNAICSEMNKHCCVNCQMASNNTVCVAESSGTCKQSSACTGVSFECPLPLDLKDGTPCLNKGKCLKGTCLDFCSVEGRVVGKQLKSCLCSSNEDYACFPCCFDNGTDVKGPCEPYSLERLQNGRQCFKGLCFEGKCEVVVKNTLVRLYQFVISMQTSKFILFMKSNIVMTVVVLTALLWIPASWLISIQDEREREAFENPVGLWNVYNERQVSSEHSLVRSPKSSSSSSPPPSHSLTRSPSQTLSLPQSPSHAQGEKHDSFRSAHSQNRGTIVFILPSDSDSGDLDKLGKEQEAKDTDSSGHDEVREEEKTDTQGKGAEEEKTDRREETNQHEQIHDEERTDKREKIDDRGRTMSVYHESIDAEEKTGSLERTDDEDESEDPKKT</sequence>
<dbReference type="SUPFAM" id="SSF57552">
    <property type="entry name" value="Blood coagulation inhibitor (disintegrin)"/>
    <property type="match status" value="1"/>
</dbReference>
<dbReference type="RefSeq" id="XP_005099982.1">
    <property type="nucleotide sequence ID" value="XM_005099925.3"/>
</dbReference>
<feature type="domain" description="Peptidase M12B" evidence="6">
    <location>
        <begin position="247"/>
        <end position="461"/>
    </location>
</feature>
<dbReference type="PANTHER" id="PTHR45702">
    <property type="entry name" value="ADAM10/ADAM17 METALLOPEPTIDASE FAMILY MEMBER"/>
    <property type="match status" value="1"/>
</dbReference>
<evidence type="ECO:0000256" key="2">
    <source>
        <dbReference type="SAM" id="MobiDB-lite"/>
    </source>
</evidence>
<dbReference type="InterPro" id="IPR001590">
    <property type="entry name" value="Peptidase_M12B"/>
</dbReference>
<feature type="binding site" evidence="1">
    <location>
        <position position="403"/>
    </location>
    <ligand>
        <name>Zn(2+)</name>
        <dbReference type="ChEBI" id="CHEBI:29105"/>
        <note>catalytic</note>
    </ligand>
</feature>
<dbReference type="PROSITE" id="PS50214">
    <property type="entry name" value="DISINTEGRIN_2"/>
    <property type="match status" value="1"/>
</dbReference>
<dbReference type="Gene3D" id="4.10.70.30">
    <property type="match status" value="1"/>
</dbReference>
<keyword evidence="3" id="KW-1133">Transmembrane helix</keyword>
<feature type="region of interest" description="Disordered" evidence="2">
    <location>
        <begin position="714"/>
        <end position="884"/>
    </location>
</feature>
<feature type="compositionally biased region" description="Acidic residues" evidence="2">
    <location>
        <begin position="872"/>
        <end position="884"/>
    </location>
</feature>
<dbReference type="InterPro" id="IPR024079">
    <property type="entry name" value="MetalloPept_cat_dom_sf"/>
</dbReference>
<keyword evidence="3" id="KW-0472">Membrane</keyword>
<feature type="chain" id="PRO_5046843229" evidence="4">
    <location>
        <begin position="22"/>
        <end position="884"/>
    </location>
</feature>
<gene>
    <name evidence="8" type="primary">LOC101849541</name>
</gene>
<accession>A0ABM0JRN9</accession>
<feature type="domain" description="Disintegrin" evidence="5">
    <location>
        <begin position="464"/>
        <end position="553"/>
    </location>
</feature>
<evidence type="ECO:0000256" key="3">
    <source>
        <dbReference type="SAM" id="Phobius"/>
    </source>
</evidence>
<keyword evidence="1" id="KW-0479">Metal-binding</keyword>
<feature type="signal peptide" evidence="4">
    <location>
        <begin position="1"/>
        <end position="21"/>
    </location>
</feature>
<dbReference type="Pfam" id="PF00200">
    <property type="entry name" value="Disintegrin"/>
    <property type="match status" value="1"/>
</dbReference>
<feature type="compositionally biased region" description="Basic and acidic residues" evidence="2">
    <location>
        <begin position="858"/>
        <end position="871"/>
    </location>
</feature>
<organism evidence="7 8">
    <name type="scientific">Aplysia californica</name>
    <name type="common">California sea hare</name>
    <dbReference type="NCBI Taxonomy" id="6500"/>
    <lineage>
        <taxon>Eukaryota</taxon>
        <taxon>Metazoa</taxon>
        <taxon>Spiralia</taxon>
        <taxon>Lophotrochozoa</taxon>
        <taxon>Mollusca</taxon>
        <taxon>Gastropoda</taxon>
        <taxon>Heterobranchia</taxon>
        <taxon>Euthyneura</taxon>
        <taxon>Tectipleura</taxon>
        <taxon>Aplysiida</taxon>
        <taxon>Aplysioidea</taxon>
        <taxon>Aplysiidae</taxon>
        <taxon>Aplysia</taxon>
    </lineage>
</organism>
<keyword evidence="3" id="KW-0812">Transmembrane</keyword>
<feature type="active site" evidence="1">
    <location>
        <position position="394"/>
    </location>
</feature>
<dbReference type="Gene3D" id="3.40.390.10">
    <property type="entry name" value="Collagenase (Catalytic Domain)"/>
    <property type="match status" value="1"/>
</dbReference>
<feature type="transmembrane region" description="Helical" evidence="3">
    <location>
        <begin position="666"/>
        <end position="685"/>
    </location>
</feature>
<keyword evidence="1" id="KW-0862">Zinc</keyword>
<dbReference type="Proteomes" id="UP000694888">
    <property type="component" value="Unplaced"/>
</dbReference>
<dbReference type="SUPFAM" id="SSF55486">
    <property type="entry name" value="Metalloproteases ('zincins'), catalytic domain"/>
    <property type="match status" value="1"/>
</dbReference>
<dbReference type="SMART" id="SM00050">
    <property type="entry name" value="DISIN"/>
    <property type="match status" value="1"/>
</dbReference>
<dbReference type="InterPro" id="IPR001762">
    <property type="entry name" value="Disintegrin_dom"/>
</dbReference>
<feature type="compositionally biased region" description="Basic and acidic residues" evidence="2">
    <location>
        <begin position="783"/>
        <end position="851"/>
    </location>
</feature>
<evidence type="ECO:0000313" key="7">
    <source>
        <dbReference type="Proteomes" id="UP000694888"/>
    </source>
</evidence>
<protein>
    <submittedName>
        <fullName evidence="8">ADAM 17-like protease isoform X1</fullName>
    </submittedName>
</protein>
<dbReference type="Pfam" id="PF13574">
    <property type="entry name" value="Reprolysin_2"/>
    <property type="match status" value="1"/>
</dbReference>
<evidence type="ECO:0000256" key="4">
    <source>
        <dbReference type="SAM" id="SignalP"/>
    </source>
</evidence>
<feature type="binding site" evidence="1">
    <location>
        <position position="393"/>
    </location>
    <ligand>
        <name>Zn(2+)</name>
        <dbReference type="ChEBI" id="CHEBI:29105"/>
        <note>catalytic</note>
    </ligand>
</feature>
<dbReference type="InterPro" id="IPR051489">
    <property type="entry name" value="ADAM_Metalloproteinase"/>
</dbReference>
<keyword evidence="4" id="KW-0732">Signal</keyword>
<feature type="binding site" evidence="1">
    <location>
        <position position="397"/>
    </location>
    <ligand>
        <name>Zn(2+)</name>
        <dbReference type="ChEBI" id="CHEBI:29105"/>
        <note>catalytic</note>
    </ligand>
</feature>
<proteinExistence type="predicted"/>
<dbReference type="PROSITE" id="PS50215">
    <property type="entry name" value="ADAM_MEPRO"/>
    <property type="match status" value="1"/>
</dbReference>
<dbReference type="GeneID" id="101849541"/>
<evidence type="ECO:0000259" key="6">
    <source>
        <dbReference type="PROSITE" id="PS50215"/>
    </source>
</evidence>
<keyword evidence="7" id="KW-1185">Reference proteome</keyword>
<comment type="caution">
    <text evidence="1">Lacks conserved residue(s) required for the propagation of feature annotation.</text>
</comment>
<name>A0ABM0JRN9_APLCA</name>
<dbReference type="PANTHER" id="PTHR45702:SF2">
    <property type="entry name" value="KUZBANIAN, ISOFORM A"/>
    <property type="match status" value="1"/>
</dbReference>
<evidence type="ECO:0000256" key="1">
    <source>
        <dbReference type="PROSITE-ProRule" id="PRU00276"/>
    </source>
</evidence>
<reference evidence="8" key="1">
    <citation type="submission" date="2025-08" db="UniProtKB">
        <authorList>
            <consortium name="RefSeq"/>
        </authorList>
    </citation>
    <scope>IDENTIFICATION</scope>
</reference>
<dbReference type="InterPro" id="IPR036436">
    <property type="entry name" value="Disintegrin_dom_sf"/>
</dbReference>